<keyword evidence="1" id="KW-0812">Transmembrane</keyword>
<dbReference type="OrthoDB" id="5405464at2"/>
<accession>A0A177N7A5</accession>
<organism evidence="2 3">
    <name type="scientific">Methylomonas koyamae</name>
    <dbReference type="NCBI Taxonomy" id="702114"/>
    <lineage>
        <taxon>Bacteria</taxon>
        <taxon>Pseudomonadati</taxon>
        <taxon>Pseudomonadota</taxon>
        <taxon>Gammaproteobacteria</taxon>
        <taxon>Methylococcales</taxon>
        <taxon>Methylococcaceae</taxon>
        <taxon>Methylomonas</taxon>
    </lineage>
</organism>
<dbReference type="AlphaFoldDB" id="A0A177N7A5"/>
<evidence type="ECO:0000313" key="3">
    <source>
        <dbReference type="Proteomes" id="UP000077628"/>
    </source>
</evidence>
<evidence type="ECO:0000313" key="2">
    <source>
        <dbReference type="EMBL" id="OAI13484.1"/>
    </source>
</evidence>
<evidence type="ECO:0000256" key="1">
    <source>
        <dbReference type="SAM" id="Phobius"/>
    </source>
</evidence>
<evidence type="ECO:0008006" key="4">
    <source>
        <dbReference type="Google" id="ProtNLM"/>
    </source>
</evidence>
<name>A0A177N7A5_9GAMM</name>
<keyword evidence="1" id="KW-0472">Membrane</keyword>
<dbReference type="STRING" id="702114.A1355_13320"/>
<feature type="transmembrane region" description="Helical" evidence="1">
    <location>
        <begin position="68"/>
        <end position="85"/>
    </location>
</feature>
<protein>
    <recommendedName>
        <fullName evidence="4">Transmembrane protein</fullName>
    </recommendedName>
</protein>
<dbReference type="Proteomes" id="UP000077628">
    <property type="component" value="Unassembled WGS sequence"/>
</dbReference>
<comment type="caution">
    <text evidence="2">The sequence shown here is derived from an EMBL/GenBank/DDBJ whole genome shotgun (WGS) entry which is preliminary data.</text>
</comment>
<reference evidence="3" key="1">
    <citation type="submission" date="2016-03" db="EMBL/GenBank/DDBJ databases">
        <authorList>
            <person name="Heylen K."/>
            <person name="De Vos P."/>
            <person name="Vekeman B."/>
        </authorList>
    </citation>
    <scope>NUCLEOTIDE SEQUENCE [LARGE SCALE GENOMIC DNA]</scope>
    <source>
        <strain evidence="3">R-45383</strain>
    </source>
</reference>
<feature type="transmembrane region" description="Helical" evidence="1">
    <location>
        <begin position="20"/>
        <end position="48"/>
    </location>
</feature>
<sequence>MNTTITHDHPSEDFAALKKITATVYLCQVLTFALAGFPLLAGVAINFFYRNNVKGTWLESHFNWQIKTVWVTLAGFALSGLVLMIDIQLSLVVLIPTLLLLIYRIVIGWSNLTADKSLKELS</sequence>
<dbReference type="EMBL" id="LUUK01000209">
    <property type="protein sequence ID" value="OAI13484.1"/>
    <property type="molecule type" value="Genomic_DNA"/>
</dbReference>
<feature type="transmembrane region" description="Helical" evidence="1">
    <location>
        <begin position="91"/>
        <end position="112"/>
    </location>
</feature>
<keyword evidence="3" id="KW-1185">Reference proteome</keyword>
<proteinExistence type="predicted"/>
<dbReference type="RefSeq" id="WP_064031199.1">
    <property type="nucleotide sequence ID" value="NZ_LUUK01000209.1"/>
</dbReference>
<gene>
    <name evidence="2" type="ORF">A1355_13320</name>
</gene>
<keyword evidence="1" id="KW-1133">Transmembrane helix</keyword>